<feature type="region of interest" description="Disordered" evidence="1">
    <location>
        <begin position="244"/>
        <end position="337"/>
    </location>
</feature>
<evidence type="ECO:0000313" key="2">
    <source>
        <dbReference type="EMBL" id="RVX70260.1"/>
    </source>
</evidence>
<accession>A0A438N3D4</accession>
<gene>
    <name evidence="2" type="ORF">B0A52_05593</name>
</gene>
<dbReference type="VEuPathDB" id="FungiDB:PV10_08342"/>
<sequence>MARHKLVQVFYCHQQNLNHGSPSQAASLLQTHHSRDPKVSNSRPLDMAHKRNTSRGSFSFFSLDTIRSLSRAGTRQGMSQLHQDGQELTEIPTAARVPSEASLVPRPTSVLSFQCDPNSQPPPSPAPNRSLYSSNESLTQIEPVQTPITVPKPKRTIAPGPPNPRDNDPDADGEVEGDRSRRPGTHRLRPLSWFSFSGSSSRAQYPRSLSVHLTKTASSSTVARSVISAPILTSTTNQAVAQRENVRHSELSEASFTQTPRNPQTGNATQATPDRLTDSISASVTNSSATPSGPRTTSRRRRILRLGDAFRTKLRGSPLADSGEKIPSTSQDNGYGKLIPKDGVSVTSPTHPHEHSFDLYRAKVKKLTSRGCARRKPSGNDYSPTTKDPPLLAELTQDSNLDHYENDSAFGSLTRSFASAVDKLDFQASLPRSVSNMSFLKTKSSYFSLKKGVGQDEKHGAIVESQPDMSATSESTISPERKNAPRAKMKDGSAAALTTVEVLAARQNVPRPQIFSVDHNAYISSDPIQNYPRGVNPLRMHPPESGQPAASPLPQRADTPSQLSEDGADSITLEDAPIYSPSLGDLSQYSRDTPRSHKKPASLTKKRREVTGGDTPTRQVRARSKPPSRGELKKSGSGFGLFNKAKEAKQMHGRIDPSAASSGSSRGRATPLKERDANQSMGSQDGQGIRKSRSLVFGGLLKTKTEPASRSSTPVPFQPATPSPLRNVTRIRRSQSRSTVQDVPTRPRSRKLSKGRAVSELVELSK</sequence>
<comment type="caution">
    <text evidence="2">The sequence shown here is derived from an EMBL/GenBank/DDBJ whole genome shotgun (WGS) entry which is preliminary data.</text>
</comment>
<feature type="compositionally biased region" description="Low complexity" evidence="1">
    <location>
        <begin position="192"/>
        <end position="201"/>
    </location>
</feature>
<feature type="region of interest" description="Disordered" evidence="1">
    <location>
        <begin position="525"/>
        <end position="766"/>
    </location>
</feature>
<evidence type="ECO:0000313" key="3">
    <source>
        <dbReference type="Proteomes" id="UP000288859"/>
    </source>
</evidence>
<feature type="compositionally biased region" description="Basic and acidic residues" evidence="1">
    <location>
        <begin position="479"/>
        <end position="491"/>
    </location>
</feature>
<feature type="region of interest" description="Disordered" evidence="1">
    <location>
        <begin position="461"/>
        <end position="492"/>
    </location>
</feature>
<feature type="compositionally biased region" description="Basic and acidic residues" evidence="1">
    <location>
        <begin position="644"/>
        <end position="655"/>
    </location>
</feature>
<name>A0A438N3D4_EXOME</name>
<feature type="region of interest" description="Disordered" evidence="1">
    <location>
        <begin position="110"/>
        <end position="204"/>
    </location>
</feature>
<protein>
    <submittedName>
        <fullName evidence="2">Uncharacterized protein</fullName>
    </submittedName>
</protein>
<feature type="compositionally biased region" description="Polar residues" evidence="1">
    <location>
        <begin position="21"/>
        <end position="31"/>
    </location>
</feature>
<evidence type="ECO:0000256" key="1">
    <source>
        <dbReference type="SAM" id="MobiDB-lite"/>
    </source>
</evidence>
<dbReference type="AlphaFoldDB" id="A0A438N3D4"/>
<feature type="compositionally biased region" description="Polar residues" evidence="1">
    <location>
        <begin position="130"/>
        <end position="148"/>
    </location>
</feature>
<feature type="compositionally biased region" description="Basic residues" evidence="1">
    <location>
        <begin position="368"/>
        <end position="377"/>
    </location>
</feature>
<feature type="compositionally biased region" description="Low complexity" evidence="1">
    <location>
        <begin position="658"/>
        <end position="669"/>
    </location>
</feature>
<feature type="compositionally biased region" description="Polar residues" evidence="1">
    <location>
        <begin position="467"/>
        <end position="478"/>
    </location>
</feature>
<organism evidence="2 3">
    <name type="scientific">Exophiala mesophila</name>
    <name type="common">Black yeast-like fungus</name>
    <dbReference type="NCBI Taxonomy" id="212818"/>
    <lineage>
        <taxon>Eukaryota</taxon>
        <taxon>Fungi</taxon>
        <taxon>Dikarya</taxon>
        <taxon>Ascomycota</taxon>
        <taxon>Pezizomycotina</taxon>
        <taxon>Eurotiomycetes</taxon>
        <taxon>Chaetothyriomycetidae</taxon>
        <taxon>Chaetothyriales</taxon>
        <taxon>Herpotrichiellaceae</taxon>
        <taxon>Exophiala</taxon>
    </lineage>
</organism>
<reference evidence="2 3" key="1">
    <citation type="submission" date="2017-03" db="EMBL/GenBank/DDBJ databases">
        <title>Genomes of endolithic fungi from Antarctica.</title>
        <authorList>
            <person name="Coleine C."/>
            <person name="Masonjones S."/>
            <person name="Stajich J.E."/>
        </authorList>
    </citation>
    <scope>NUCLEOTIDE SEQUENCE [LARGE SCALE GENOMIC DNA]</scope>
    <source>
        <strain evidence="2 3">CCFEE 6314</strain>
    </source>
</reference>
<feature type="compositionally biased region" description="Polar residues" evidence="1">
    <location>
        <begin position="706"/>
        <end position="715"/>
    </location>
</feature>
<feature type="region of interest" description="Disordered" evidence="1">
    <location>
        <begin position="368"/>
        <end position="391"/>
    </location>
</feature>
<feature type="compositionally biased region" description="Polar residues" evidence="1">
    <location>
        <begin position="252"/>
        <end position="290"/>
    </location>
</feature>
<dbReference type="Proteomes" id="UP000288859">
    <property type="component" value="Unassembled WGS sequence"/>
</dbReference>
<dbReference type="OrthoDB" id="4117985at2759"/>
<proteinExistence type="predicted"/>
<dbReference type="EMBL" id="NAJM01000024">
    <property type="protein sequence ID" value="RVX70260.1"/>
    <property type="molecule type" value="Genomic_DNA"/>
</dbReference>
<feature type="region of interest" description="Disordered" evidence="1">
    <location>
        <begin position="21"/>
        <end position="51"/>
    </location>
</feature>
<feature type="compositionally biased region" description="Basic residues" evidence="1">
    <location>
        <begin position="596"/>
        <end position="608"/>
    </location>
</feature>